<proteinExistence type="predicted"/>
<evidence type="ECO:0000313" key="2">
    <source>
        <dbReference type="EMBL" id="CAB4755274.1"/>
    </source>
</evidence>
<organism evidence="2">
    <name type="scientific">freshwater metagenome</name>
    <dbReference type="NCBI Taxonomy" id="449393"/>
    <lineage>
        <taxon>unclassified sequences</taxon>
        <taxon>metagenomes</taxon>
        <taxon>ecological metagenomes</taxon>
    </lineage>
</organism>
<reference evidence="2" key="1">
    <citation type="submission" date="2020-05" db="EMBL/GenBank/DDBJ databases">
        <authorList>
            <person name="Chiriac C."/>
            <person name="Salcher M."/>
            <person name="Ghai R."/>
            <person name="Kavagutti S V."/>
        </authorList>
    </citation>
    <scope>NUCLEOTIDE SEQUENCE</scope>
</reference>
<name>A0A6J6U841_9ZZZZ</name>
<dbReference type="Gene3D" id="3.40.50.150">
    <property type="entry name" value="Vaccinia Virus protein VP39"/>
    <property type="match status" value="1"/>
</dbReference>
<dbReference type="InterPro" id="IPR029063">
    <property type="entry name" value="SAM-dependent_MTases_sf"/>
</dbReference>
<dbReference type="SUPFAM" id="SSF53335">
    <property type="entry name" value="S-adenosyl-L-methionine-dependent methyltransferases"/>
    <property type="match status" value="1"/>
</dbReference>
<dbReference type="PANTHER" id="PTHR43317">
    <property type="entry name" value="THERMOSPERMINE SYNTHASE ACAULIS5"/>
    <property type="match status" value="1"/>
</dbReference>
<dbReference type="NCBIfam" id="NF037959">
    <property type="entry name" value="MFS_SpdSyn"/>
    <property type="match status" value="1"/>
</dbReference>
<keyword evidence="1" id="KW-0620">Polyamine biosynthesis</keyword>
<dbReference type="AlphaFoldDB" id="A0A6J6U841"/>
<gene>
    <name evidence="2" type="ORF">UFOPK2761_02257</name>
</gene>
<protein>
    <submittedName>
        <fullName evidence="2">Unannotated protein</fullName>
    </submittedName>
</protein>
<dbReference type="EMBL" id="CAEZYQ010000018">
    <property type="protein sequence ID" value="CAB4755274.1"/>
    <property type="molecule type" value="Genomic_DNA"/>
</dbReference>
<dbReference type="GO" id="GO:0006596">
    <property type="term" value="P:polyamine biosynthetic process"/>
    <property type="evidence" value="ECO:0007669"/>
    <property type="project" value="UniProtKB-KW"/>
</dbReference>
<dbReference type="PANTHER" id="PTHR43317:SF1">
    <property type="entry name" value="THERMOSPERMINE SYNTHASE ACAULIS5"/>
    <property type="match status" value="1"/>
</dbReference>
<evidence type="ECO:0000256" key="1">
    <source>
        <dbReference type="ARBA" id="ARBA00023115"/>
    </source>
</evidence>
<accession>A0A6J6U841</accession>
<sequence length="252" mass="26513">MREIRPGDGGHVVVVDGHLQSHVDLDDPRRLVFDYVRRLGDLVDVLAPDGTPLRVVHVGGAGMTLARYVAATRPRSSQVVLEPDEELTALVRRELPLPPRSGIKVRPVDGRAGLPALPDGRADLLVLDAYDAGRVPPKLLTAPALAEVARVLAPSGSALLNVADQAPFPLVRTAVAGLRPVLPHVAAGMEPATRRARRPGNVLLLASRQPLPVAAWRSRSSTGAAPYRVLDADGVSASFGGGTPAKDPDTAC</sequence>